<evidence type="ECO:0000256" key="15">
    <source>
        <dbReference type="HAMAP-Rule" id="MF_04003"/>
    </source>
</evidence>
<feature type="disulfide bond" evidence="15">
    <location>
        <begin position="21"/>
        <end position="27"/>
    </location>
</feature>
<comment type="subcellular location">
    <subcellularLocation>
        <location evidence="15">Virion</location>
    </subcellularLocation>
    <subcellularLocation>
        <location evidence="15">Host nucleus</location>
    </subcellularLocation>
</comment>
<evidence type="ECO:0000256" key="7">
    <source>
        <dbReference type="ARBA" id="ARBA00022844"/>
    </source>
</evidence>
<comment type="subunit">
    <text evidence="15">Interacts with major capsid protein L1. Interacts with E2; this interaction inhibits E2 transcriptional activity but not the DNA replication function E2. Interacts with host HSPA8; this interaction is required for L2 nuclear translocation. Interacts with host importins KPNB2 and KPNB3. Forms a complex with importin alpha2-beta1 heterodimers via interaction with the importin alpha2 adapter. Interacts with host DYNLT1; this interaction is essential for virus intracellular transport during entry. Interacts (via C-terminus) with host retromer subunits VPS35 AND VPS29.</text>
</comment>
<keyword evidence="12 15" id="KW-0238">DNA-binding</keyword>
<keyword evidence="4 15" id="KW-1048">Host nucleus</keyword>
<evidence type="ECO:0000256" key="3">
    <source>
        <dbReference type="ARBA" id="ARBA00022561"/>
    </source>
</evidence>
<dbReference type="Pfam" id="PF00513">
    <property type="entry name" value="Late_protein_L2"/>
    <property type="match status" value="1"/>
</dbReference>
<comment type="PTM">
    <text evidence="15">Highly phosphorylated.</text>
</comment>
<dbReference type="RefSeq" id="YP_009345102.1">
    <property type="nucleotide sequence ID" value="NC_033745.1"/>
</dbReference>
<dbReference type="HAMAP" id="MF_04003">
    <property type="entry name" value="PPV_L2"/>
    <property type="match status" value="1"/>
</dbReference>
<keyword evidence="10" id="KW-1039">Host endosome</keyword>
<evidence type="ECO:0000313" key="17">
    <source>
        <dbReference type="EMBL" id="AQA28213.1"/>
    </source>
</evidence>
<evidence type="ECO:0000313" key="18">
    <source>
        <dbReference type="Proteomes" id="UP000204423"/>
    </source>
</evidence>
<dbReference type="GO" id="GO:0019028">
    <property type="term" value="C:viral capsid"/>
    <property type="evidence" value="ECO:0007669"/>
    <property type="project" value="UniProtKB-UniRule"/>
</dbReference>
<evidence type="ECO:0000256" key="4">
    <source>
        <dbReference type="ARBA" id="ARBA00022562"/>
    </source>
</evidence>
<organism evidence="17">
    <name type="scientific">Eidolon helvum papillomavirus 3</name>
    <dbReference type="NCBI Taxonomy" id="1335477"/>
    <lineage>
        <taxon>Viruses</taxon>
        <taxon>Monodnaviria</taxon>
        <taxon>Shotokuvirae</taxon>
        <taxon>Cossaviricota</taxon>
        <taxon>Papovaviricetes</taxon>
        <taxon>Zurhausenvirales</taxon>
        <taxon>Papillomaviridae</taxon>
        <taxon>Firstpapillomavirinae</taxon>
        <taxon>Psipapillomavirus</taxon>
        <taxon>Psipapillomavirus 3</taxon>
    </lineage>
</organism>
<dbReference type="EMBL" id="KX276956">
    <property type="protein sequence ID" value="AQA28213.1"/>
    <property type="molecule type" value="Genomic_DNA"/>
</dbReference>
<keyword evidence="13 15" id="KW-1015">Disulfide bond</keyword>
<evidence type="ECO:0000256" key="12">
    <source>
        <dbReference type="ARBA" id="ARBA00023125"/>
    </source>
</evidence>
<name>A0A1P8YVV6_9PAPI</name>
<keyword evidence="7 15" id="KW-0946">Virion</keyword>
<keyword evidence="6" id="KW-1040">Host Golgi apparatus</keyword>
<comment type="function">
    <text evidence="15">Minor protein of the capsid that localizes along the inner surface of the virion, within the central cavities beneath the L1 pentamers. Plays a role in capsid stabilization through interaction with the major capsid protein L1. Once the virion enters the host cell, L2 escorts the genomic DNA into the nucleus by promoting escape from the endosomal compartments and traffic through the host Golgi network. Mechanistically, the C-terminus of L2 possesses a cell-penetrating peptide that protudes from the host endosome, interacts with host cytoplasmic retromer cargo and thereby mediates the capsid delivery to the host trans-Golgi network. Plays a role through its interaction with host dynein in the intracellular microtubule-dependent transport of viral capsid toward the nucleus. Mediates the viral genome import into the nucleus through binding to host importins. Once within the nucleus, L2 localizes viral genomes to host PML bodies in order to activate early gene expression for establishment of infection. Later on, promotes late gene expression by interacting with the viral E2 protein and by inhibiting its transcriptional activation functions. During virion assembly, encapsidates the genome by direct interaction with the viral DNA.</text>
</comment>
<keyword evidence="14 15" id="KW-1160">Virus entry into host cell</keyword>
<dbReference type="Proteomes" id="UP000204423">
    <property type="component" value="Segment"/>
</dbReference>
<dbReference type="GO" id="GO:0075732">
    <property type="term" value="P:viral penetration into host nucleus"/>
    <property type="evidence" value="ECO:0007669"/>
    <property type="project" value="UniProtKB-KW"/>
</dbReference>
<evidence type="ECO:0000256" key="11">
    <source>
        <dbReference type="ARBA" id="ARBA00023120"/>
    </source>
</evidence>
<gene>
    <name evidence="15" type="primary">L2</name>
</gene>
<keyword evidence="2 15" id="KW-0597">Phosphoprotein</keyword>
<dbReference type="GO" id="GO:0046718">
    <property type="term" value="P:symbiont entry into host cell"/>
    <property type="evidence" value="ECO:0007669"/>
    <property type="project" value="UniProtKB-KW"/>
</dbReference>
<evidence type="ECO:0000256" key="10">
    <source>
        <dbReference type="ARBA" id="ARBA00023046"/>
    </source>
</evidence>
<keyword evidence="18" id="KW-1185">Reference proteome</keyword>
<dbReference type="GO" id="GO:0042025">
    <property type="term" value="C:host cell nucleus"/>
    <property type="evidence" value="ECO:0007669"/>
    <property type="project" value="UniProtKB-SubCell"/>
</dbReference>
<keyword evidence="9 15" id="KW-1177">Microtubular inwards viral transport</keyword>
<comment type="caution">
    <text evidence="15">Lacks conserved residue(s) required for the propagation of feature annotation.</text>
</comment>
<dbReference type="GO" id="GO:0003677">
    <property type="term" value="F:DNA binding"/>
    <property type="evidence" value="ECO:0007669"/>
    <property type="project" value="UniProtKB-UniRule"/>
</dbReference>
<protein>
    <recommendedName>
        <fullName evidence="15">Minor capsid protein L2</fullName>
    </recommendedName>
</protein>
<dbReference type="KEGG" id="vg:30999673"/>
<comment type="similarity">
    <text evidence="15">Belongs to the papillomaviridae L2 protein family.</text>
</comment>
<keyword evidence="1 15" id="KW-1163">Viral penetration into host nucleus</keyword>
<proteinExistence type="inferred from homology"/>
<evidence type="ECO:0000256" key="1">
    <source>
        <dbReference type="ARBA" id="ARBA00022524"/>
    </source>
</evidence>
<evidence type="ECO:0000256" key="16">
    <source>
        <dbReference type="SAM" id="MobiDB-lite"/>
    </source>
</evidence>
<evidence type="ECO:0000256" key="5">
    <source>
        <dbReference type="ARBA" id="ARBA00022581"/>
    </source>
</evidence>
<accession>A0A1P8YVV6</accession>
<feature type="region of interest" description="Disordered" evidence="16">
    <location>
        <begin position="508"/>
        <end position="538"/>
    </location>
</feature>
<dbReference type="GO" id="GO:0075521">
    <property type="term" value="P:microtubule-dependent intracellular transport of viral material towards nucleus"/>
    <property type="evidence" value="ECO:0007669"/>
    <property type="project" value="UniProtKB-UniRule"/>
</dbReference>
<evidence type="ECO:0000256" key="2">
    <source>
        <dbReference type="ARBA" id="ARBA00022553"/>
    </source>
</evidence>
<reference evidence="17" key="1">
    <citation type="submission" date="2016-05" db="EMBL/GenBank/DDBJ databases">
        <title>Multiple papillomaviruses identified in bat stool samples using deep sequencing.</title>
        <authorList>
            <person name="Yinda C.K."/>
            <person name="Rector A."/>
            <person name="Zeller M."/>
            <person name="Conceicao-Neto N."/>
            <person name="Heylen E."/>
            <person name="Maes P."/>
            <person name="Ghogomu S.M."/>
            <person name="Van Ranst M."/>
            <person name="Matthijnssens J."/>
        </authorList>
    </citation>
    <scope>NUCLEOTIDE SEQUENCE [LARGE SCALE GENOMIC DNA]</scope>
    <source>
        <strain evidence="17">EhPV3</strain>
    </source>
</reference>
<keyword evidence="5 15" id="KW-0945">Host-virus interaction</keyword>
<evidence type="ECO:0000256" key="9">
    <source>
        <dbReference type="ARBA" id="ARBA00022952"/>
    </source>
</evidence>
<evidence type="ECO:0000256" key="14">
    <source>
        <dbReference type="ARBA" id="ARBA00023296"/>
    </source>
</evidence>
<keyword evidence="8 15" id="KW-0426">Late protein</keyword>
<dbReference type="OrthoDB" id="8047at10239"/>
<sequence>MHPAKRRRVPRDSAENIYRNCIHFGTCPPDVVNKIEGKTVADKILQWGSAGVFLGNLGISTGKGSANPLGYVPLGRGGGVGVGAWPRPGLATRPVVPTAPIEAVGPIDVGPAVVDPAVVDPVLIEMEPILPRHPEVVDEIVPIAPSDPSVISDNGVYPAHPAVIDESLPTGGGRTVEVVAEVHHPADYFPVHPIDTGGSDNPAIIDVGEDIPLLPRTSTPHHTDPAILHATTSFGTSAEVGGARYTVVDFEATDPFVVEEGDIPLQVYDREADLEFRTSTPKERTNPIRKVKALYNRFVKQVPVEDPLFLTAPGELVEYGFQNPAYDPDETIEFSIDTDQPTAAPDSRFRDVHTLHRQILGEAPTGHVRVSRVGSVAAMRTRSGATVGPQLHLYKDISSIGEAIELQPLSYPHASDSSTYAVMPADTSFGGDVAVGAPPDVSTEVSSLEEGFEEVPLLQDHSGQQQTVGVSRGGSRDRQWITFEIPTPRTNIPASASSDRDIFVYYPDESQDHDSSGEAAIDTDITPARPIEPISPVGPSYVESTDSFPYWLAPSLQRKKRKRKTVSFCSLADGCMDS</sequence>
<evidence type="ECO:0000256" key="6">
    <source>
        <dbReference type="ARBA" id="ARBA00022812"/>
    </source>
</evidence>
<dbReference type="GO" id="GO:0005198">
    <property type="term" value="F:structural molecule activity"/>
    <property type="evidence" value="ECO:0007669"/>
    <property type="project" value="UniProtKB-UniRule"/>
</dbReference>
<dbReference type="GO" id="GO:0043657">
    <property type="term" value="C:host cell"/>
    <property type="evidence" value="ECO:0007669"/>
    <property type="project" value="GOC"/>
</dbReference>
<dbReference type="InterPro" id="IPR000784">
    <property type="entry name" value="Late_L2"/>
</dbReference>
<keyword evidence="11 15" id="KW-1176">Cytoplasmic inwards viral transport</keyword>
<evidence type="ECO:0000256" key="13">
    <source>
        <dbReference type="ARBA" id="ARBA00023157"/>
    </source>
</evidence>
<evidence type="ECO:0000256" key="8">
    <source>
        <dbReference type="ARBA" id="ARBA00022921"/>
    </source>
</evidence>
<keyword evidence="3 15" id="KW-0167">Capsid protein</keyword>